<feature type="domain" description="VQ" evidence="2">
    <location>
        <begin position="59"/>
        <end position="83"/>
    </location>
</feature>
<feature type="region of interest" description="Disordered" evidence="1">
    <location>
        <begin position="111"/>
        <end position="132"/>
    </location>
</feature>
<dbReference type="InterPro" id="IPR008889">
    <property type="entry name" value="VQ"/>
</dbReference>
<feature type="region of interest" description="Disordered" evidence="1">
    <location>
        <begin position="83"/>
        <end position="102"/>
    </location>
</feature>
<name>A0AAV8PRS0_ENSVE</name>
<accession>A0AAV8PRS0</accession>
<proteinExistence type="predicted"/>
<dbReference type="PANTHER" id="PTHR33143">
    <property type="entry name" value="F16F4.1 PROTEIN-RELATED"/>
    <property type="match status" value="1"/>
</dbReference>
<dbReference type="Proteomes" id="UP001222027">
    <property type="component" value="Unassembled WGS sequence"/>
</dbReference>
<feature type="compositionally biased region" description="Basic and acidic residues" evidence="1">
    <location>
        <begin position="1"/>
        <end position="10"/>
    </location>
</feature>
<comment type="caution">
    <text evidence="3">The sequence shown here is derived from an EMBL/GenBank/DDBJ whole genome shotgun (WGS) entry which is preliminary data.</text>
</comment>
<evidence type="ECO:0000313" key="3">
    <source>
        <dbReference type="EMBL" id="KAJ8498609.1"/>
    </source>
</evidence>
<evidence type="ECO:0000313" key="4">
    <source>
        <dbReference type="Proteomes" id="UP001222027"/>
    </source>
</evidence>
<feature type="compositionally biased region" description="Low complexity" evidence="1">
    <location>
        <begin position="29"/>
        <end position="49"/>
    </location>
</feature>
<gene>
    <name evidence="3" type="ORF">OPV22_009161</name>
</gene>
<feature type="region of interest" description="Disordered" evidence="1">
    <location>
        <begin position="1"/>
        <end position="52"/>
    </location>
</feature>
<dbReference type="GO" id="GO:0005634">
    <property type="term" value="C:nucleus"/>
    <property type="evidence" value="ECO:0007669"/>
    <property type="project" value="TreeGrafter"/>
</dbReference>
<feature type="compositionally biased region" description="Low complexity" evidence="1">
    <location>
        <begin position="116"/>
        <end position="129"/>
    </location>
</feature>
<organism evidence="3 4">
    <name type="scientific">Ensete ventricosum</name>
    <name type="common">Abyssinian banana</name>
    <name type="synonym">Musa ensete</name>
    <dbReference type="NCBI Taxonomy" id="4639"/>
    <lineage>
        <taxon>Eukaryota</taxon>
        <taxon>Viridiplantae</taxon>
        <taxon>Streptophyta</taxon>
        <taxon>Embryophyta</taxon>
        <taxon>Tracheophyta</taxon>
        <taxon>Spermatophyta</taxon>
        <taxon>Magnoliopsida</taxon>
        <taxon>Liliopsida</taxon>
        <taxon>Zingiberales</taxon>
        <taxon>Musaceae</taxon>
        <taxon>Ensete</taxon>
    </lineage>
</organism>
<dbReference type="EMBL" id="JAQQAF010000003">
    <property type="protein sequence ID" value="KAJ8498609.1"/>
    <property type="molecule type" value="Genomic_DNA"/>
</dbReference>
<dbReference type="AlphaFoldDB" id="A0AAV8PRS0"/>
<protein>
    <recommendedName>
        <fullName evidence="2">VQ domain-containing protein</fullName>
    </recommendedName>
</protein>
<sequence length="216" mass="23164">MSPSSREIHGSRPAPLKIHKDSHLIHKASSSSSSSSTTTNASSQQQQQQQRHRPVIIYTHSPKVIHTQAHDFMALVQKLTGLSRSTGDDSSPSLPPAPPAANALRLHKDTNRAAVSASDDSSSSSENSSLGGDVHVTCSSLTSAGAISPIAFEPLPPPNPFFSEIPMFTPTSEDFICSSMPFYRYPDSSLLSPSIPNMGSAISPPYTDAMKTYHEY</sequence>
<reference evidence="3 4" key="1">
    <citation type="submission" date="2022-12" db="EMBL/GenBank/DDBJ databases">
        <title>Chromosome-scale assembly of the Ensete ventricosum genome.</title>
        <authorList>
            <person name="Dussert Y."/>
            <person name="Stocks J."/>
            <person name="Wendawek A."/>
            <person name="Woldeyes F."/>
            <person name="Nichols R.A."/>
            <person name="Borrell J.S."/>
        </authorList>
    </citation>
    <scope>NUCLEOTIDE SEQUENCE [LARGE SCALE GENOMIC DNA]</scope>
    <source>
        <strain evidence="4">cv. Maze</strain>
        <tissue evidence="3">Seeds</tissue>
    </source>
</reference>
<keyword evidence="4" id="KW-1185">Reference proteome</keyword>
<dbReference type="Pfam" id="PF05678">
    <property type="entry name" value="VQ"/>
    <property type="match status" value="1"/>
</dbReference>
<dbReference type="PANTHER" id="PTHR33143:SF76">
    <property type="entry name" value="VQ MOTIF-CONTAINING PROTEIN 8, CHLOROPLASTIC"/>
    <property type="match status" value="1"/>
</dbReference>
<evidence type="ECO:0000256" key="1">
    <source>
        <dbReference type="SAM" id="MobiDB-lite"/>
    </source>
</evidence>
<dbReference type="InterPro" id="IPR039607">
    <property type="entry name" value="VQ_8/17/18/20/21/25"/>
</dbReference>
<evidence type="ECO:0000259" key="2">
    <source>
        <dbReference type="Pfam" id="PF05678"/>
    </source>
</evidence>